<protein>
    <submittedName>
        <fullName evidence="3">Helicase C-terminal domain-containing protein</fullName>
    </submittedName>
</protein>
<dbReference type="EMBL" id="JBHSRD010000003">
    <property type="protein sequence ID" value="MFC6006620.1"/>
    <property type="molecule type" value="Genomic_DNA"/>
</dbReference>
<name>A0ABW1JBX8_9ACTN</name>
<sequence length="762" mass="80986">MATRPAAAPRSLADELRSWDDARLVALLRARPDVMTPLPNDLTTVAARCTTRASVHRVLDSLDTFELQVLDALAALPDPASRTDVARLLGVRPTSLAATLDRLRDLALVWGRDAALRLVLTVRDTLGPFPAGLGPPSPTAPDGAEVDALLAQAPEGAREVLDRLVWQSPVGAVRGADRPTSRTTARSPVEWLLAHRLLAVLDPDHVVLPREVGLHLRGGRVHRDVQPEPPAIAASERAPRLVDAAAGGAASDLLRLVAELGELWGVTPPPVLRSGGLGVRDLRRTAAALDLPEPAAAVVIELAYAAGLVADDGQVGASWAPTPAYDAWTSEPPAGRWRRIAGAWLGMSRVPELVGQRDDRDTVRAALSADVDRAPAASVRQSVLAVLAELPTGSAPDVETLLSRLRWRRPRRTGSLAEQLARWTVQEAELLGVTGRGALSAAGRALLAGDDDEVEQVVAALLPAPVDHVLLQADLTAVAPGPLEVDLGRLMHLAADVESRGGATVYRFTPDSVRRALDSGWAAEQLLAELGEASRTPVPQPLEYLVRDVARRHGRIRVGAAKSFVRSDDESVLRELMADRRAAPLSLRALAPSVLAAQAEPATVLQVLRSMGLAPAAESATGEVVVRRPDARRTPLRQPPAPTRGEVTPAADPLLQAVVRALRSAAPPAPAPAGPALAPTEPTHTLAVLREAIERRQRVWIGYADGTGRVERRVVEPLSVEGGRVTAFDHSREEVRSFSVHRVTGVAPASVDESRPGGHPDR</sequence>
<dbReference type="Pfam" id="PF13625">
    <property type="entry name" value="Helicase_C_3"/>
    <property type="match status" value="1"/>
</dbReference>
<dbReference type="SUPFAM" id="SSF46785">
    <property type="entry name" value="Winged helix' DNA-binding domain"/>
    <property type="match status" value="1"/>
</dbReference>
<dbReference type="Proteomes" id="UP001596189">
    <property type="component" value="Unassembled WGS sequence"/>
</dbReference>
<gene>
    <name evidence="3" type="ORF">ACFQDO_05695</name>
</gene>
<evidence type="ECO:0000313" key="4">
    <source>
        <dbReference type="Proteomes" id="UP001596189"/>
    </source>
</evidence>
<comment type="caution">
    <text evidence="3">The sequence shown here is derived from an EMBL/GenBank/DDBJ whole genome shotgun (WGS) entry which is preliminary data.</text>
</comment>
<reference evidence="4" key="1">
    <citation type="journal article" date="2019" name="Int. J. Syst. Evol. Microbiol.">
        <title>The Global Catalogue of Microorganisms (GCM) 10K type strain sequencing project: providing services to taxonomists for standard genome sequencing and annotation.</title>
        <authorList>
            <consortium name="The Broad Institute Genomics Platform"/>
            <consortium name="The Broad Institute Genome Sequencing Center for Infectious Disease"/>
            <person name="Wu L."/>
            <person name="Ma J."/>
        </authorList>
    </citation>
    <scope>NUCLEOTIDE SEQUENCE [LARGE SCALE GENOMIC DNA]</scope>
    <source>
        <strain evidence="4">KACC 14249</strain>
    </source>
</reference>
<organism evidence="3 4">
    <name type="scientific">Angustibacter luteus</name>
    <dbReference type="NCBI Taxonomy" id="658456"/>
    <lineage>
        <taxon>Bacteria</taxon>
        <taxon>Bacillati</taxon>
        <taxon>Actinomycetota</taxon>
        <taxon>Actinomycetes</taxon>
        <taxon>Kineosporiales</taxon>
        <taxon>Kineosporiaceae</taxon>
    </lineage>
</organism>
<evidence type="ECO:0000259" key="1">
    <source>
        <dbReference type="Pfam" id="PF13280"/>
    </source>
</evidence>
<evidence type="ECO:0000259" key="2">
    <source>
        <dbReference type="Pfam" id="PF13625"/>
    </source>
</evidence>
<accession>A0ABW1JBX8</accession>
<dbReference type="InterPro" id="IPR032830">
    <property type="entry name" value="XPB/Ssl2_N"/>
</dbReference>
<feature type="domain" description="Helicase XPB/Ssl2 N-terminal" evidence="2">
    <location>
        <begin position="469"/>
        <end position="591"/>
    </location>
</feature>
<dbReference type="InterPro" id="IPR036390">
    <property type="entry name" value="WH_DNA-bd_sf"/>
</dbReference>
<proteinExistence type="predicted"/>
<dbReference type="Pfam" id="PF13280">
    <property type="entry name" value="WYL"/>
    <property type="match status" value="1"/>
</dbReference>
<keyword evidence="3" id="KW-0547">Nucleotide-binding</keyword>
<dbReference type="GO" id="GO:0004386">
    <property type="term" value="F:helicase activity"/>
    <property type="evidence" value="ECO:0007669"/>
    <property type="project" value="UniProtKB-KW"/>
</dbReference>
<keyword evidence="3" id="KW-0067">ATP-binding</keyword>
<dbReference type="PROSITE" id="PS52050">
    <property type="entry name" value="WYL"/>
    <property type="match status" value="1"/>
</dbReference>
<feature type="domain" description="WYL" evidence="1">
    <location>
        <begin position="685"/>
        <end position="746"/>
    </location>
</feature>
<keyword evidence="3" id="KW-0378">Hydrolase</keyword>
<keyword evidence="3" id="KW-0347">Helicase</keyword>
<keyword evidence="4" id="KW-1185">Reference proteome</keyword>
<evidence type="ECO:0000313" key="3">
    <source>
        <dbReference type="EMBL" id="MFC6006620.1"/>
    </source>
</evidence>
<dbReference type="InterPro" id="IPR026881">
    <property type="entry name" value="WYL_dom"/>
</dbReference>
<dbReference type="RefSeq" id="WP_345718098.1">
    <property type="nucleotide sequence ID" value="NZ_BAABFP010000008.1"/>
</dbReference>